<dbReference type="Pfam" id="PF22919">
    <property type="entry name" value="ATP-synt_VA_C"/>
    <property type="match status" value="1"/>
</dbReference>
<reference evidence="6" key="2">
    <citation type="submission" date="2017-02" db="UniProtKB">
        <authorList>
            <consortium name="WormBaseParasite"/>
        </authorList>
    </citation>
    <scope>IDENTIFICATION</scope>
</reference>
<accession>A0A0K0DEN5</accession>
<dbReference type="PANTHER" id="PTHR43389">
    <property type="entry name" value="V-TYPE PROTON ATPASE SUBUNIT B"/>
    <property type="match status" value="1"/>
</dbReference>
<dbReference type="GO" id="GO:0007035">
    <property type="term" value="P:vacuolar acidification"/>
    <property type="evidence" value="ECO:0007669"/>
    <property type="project" value="TreeGrafter"/>
</dbReference>
<dbReference type="Proteomes" id="UP000035642">
    <property type="component" value="Unassembled WGS sequence"/>
</dbReference>
<keyword evidence="2" id="KW-0813">Transport</keyword>
<dbReference type="PANTHER" id="PTHR43389:SF4">
    <property type="entry name" value="V-TYPE PROTON ATPASE SUBUNIT B"/>
    <property type="match status" value="1"/>
</dbReference>
<dbReference type="InterPro" id="IPR022879">
    <property type="entry name" value="V-ATPase_su_B/beta"/>
</dbReference>
<evidence type="ECO:0000256" key="3">
    <source>
        <dbReference type="ARBA" id="ARBA00023065"/>
    </source>
</evidence>
<organism evidence="5 6">
    <name type="scientific">Angiostrongylus cantonensis</name>
    <name type="common">Rat lungworm</name>
    <dbReference type="NCBI Taxonomy" id="6313"/>
    <lineage>
        <taxon>Eukaryota</taxon>
        <taxon>Metazoa</taxon>
        <taxon>Ecdysozoa</taxon>
        <taxon>Nematoda</taxon>
        <taxon>Chromadorea</taxon>
        <taxon>Rhabditida</taxon>
        <taxon>Rhabditina</taxon>
        <taxon>Rhabditomorpha</taxon>
        <taxon>Strongyloidea</taxon>
        <taxon>Metastrongylidae</taxon>
        <taxon>Angiostrongylus</taxon>
    </lineage>
</organism>
<evidence type="ECO:0000256" key="2">
    <source>
        <dbReference type="ARBA" id="ARBA00022448"/>
    </source>
</evidence>
<keyword evidence="5" id="KW-1185">Reference proteome</keyword>
<evidence type="ECO:0000313" key="5">
    <source>
        <dbReference type="Proteomes" id="UP000035642"/>
    </source>
</evidence>
<dbReference type="WBParaSite" id="ACAC_0000934801-mRNA-1">
    <property type="protein sequence ID" value="ACAC_0000934801-mRNA-1"/>
    <property type="gene ID" value="ACAC_0000934801"/>
</dbReference>
<evidence type="ECO:0000313" key="6">
    <source>
        <dbReference type="WBParaSite" id="ACAC_0000934801-mRNA-1"/>
    </source>
</evidence>
<dbReference type="STRING" id="6313.A0A0K0DEN5"/>
<sequence length="125" mass="14615">MWNRQIYPPIDIFRSLSRLMKTAIGENITRADHPYVSNQLYAMYAAAKETLALKTMVGSEALTSDNLLYLEFLKRYEKNFATQGQHERRTIAESLDLAWHLLRVFPKEMLKAIPASILDKYYTRK</sequence>
<evidence type="ECO:0000256" key="1">
    <source>
        <dbReference type="ARBA" id="ARBA00008936"/>
    </source>
</evidence>
<keyword evidence="3" id="KW-0406">Ion transport</keyword>
<dbReference type="AlphaFoldDB" id="A0A0K0DEN5"/>
<proteinExistence type="inferred from homology"/>
<evidence type="ECO:0000259" key="4">
    <source>
        <dbReference type="Pfam" id="PF22919"/>
    </source>
</evidence>
<dbReference type="Gene3D" id="3.40.50.12240">
    <property type="match status" value="1"/>
</dbReference>
<protein>
    <submittedName>
        <fullName evidence="6">ATP-synt_ab domain-containing protein</fullName>
    </submittedName>
</protein>
<feature type="domain" description="ATP synthase A/B type C-terminal" evidence="4">
    <location>
        <begin position="23"/>
        <end position="122"/>
    </location>
</feature>
<dbReference type="InterPro" id="IPR055190">
    <property type="entry name" value="ATP-synt_VA_C"/>
</dbReference>
<reference evidence="5" key="1">
    <citation type="submission" date="2012-09" db="EMBL/GenBank/DDBJ databases">
        <authorList>
            <person name="Martin A.A."/>
        </authorList>
    </citation>
    <scope>NUCLEOTIDE SEQUENCE</scope>
</reference>
<dbReference type="GO" id="GO:0046961">
    <property type="term" value="F:proton-transporting ATPase activity, rotational mechanism"/>
    <property type="evidence" value="ECO:0007669"/>
    <property type="project" value="TreeGrafter"/>
</dbReference>
<name>A0A0K0DEN5_ANGCA</name>
<comment type="similarity">
    <text evidence="1">Belongs to the ATPase alpha/beta chains family.</text>
</comment>